<reference evidence="1 2" key="1">
    <citation type="submission" date="2018-06" db="EMBL/GenBank/DDBJ databases">
        <title>Comparative genomics reveals the genomic features of Rhizophagus irregularis, R. cerebriforme, R. diaphanum and Gigaspora rosea, and their symbiotic lifestyle signature.</title>
        <authorList>
            <person name="Morin E."/>
            <person name="San Clemente H."/>
            <person name="Chen E.C.H."/>
            <person name="De La Providencia I."/>
            <person name="Hainaut M."/>
            <person name="Kuo A."/>
            <person name="Kohler A."/>
            <person name="Murat C."/>
            <person name="Tang N."/>
            <person name="Roy S."/>
            <person name="Loubradou J."/>
            <person name="Henrissat B."/>
            <person name="Grigoriev I.V."/>
            <person name="Corradi N."/>
            <person name="Roux C."/>
            <person name="Martin F.M."/>
        </authorList>
    </citation>
    <scope>NUCLEOTIDE SEQUENCE [LARGE SCALE GENOMIC DNA]</scope>
    <source>
        <strain evidence="1 2">DAOM 227022</strain>
    </source>
</reference>
<evidence type="ECO:0000313" key="1">
    <source>
        <dbReference type="EMBL" id="RIA79414.1"/>
    </source>
</evidence>
<accession>A0A397SAQ7</accession>
<keyword evidence="2" id="KW-1185">Reference proteome</keyword>
<sequence>MSDVQIWKYVLKWGFAQNLELSSNSTSFSKDDNTLAINAITAHSILMSINNMAIM</sequence>
<dbReference type="EMBL" id="QKYT01001312">
    <property type="protein sequence ID" value="RIA79414.1"/>
    <property type="molecule type" value="Genomic_DNA"/>
</dbReference>
<dbReference type="AlphaFoldDB" id="A0A397SAQ7"/>
<proteinExistence type="predicted"/>
<dbReference type="Proteomes" id="UP000265703">
    <property type="component" value="Unassembled WGS sequence"/>
</dbReference>
<dbReference type="OrthoDB" id="45365at2759"/>
<evidence type="ECO:0000313" key="2">
    <source>
        <dbReference type="Proteomes" id="UP000265703"/>
    </source>
</evidence>
<organism evidence="1 2">
    <name type="scientific">Glomus cerebriforme</name>
    <dbReference type="NCBI Taxonomy" id="658196"/>
    <lineage>
        <taxon>Eukaryota</taxon>
        <taxon>Fungi</taxon>
        <taxon>Fungi incertae sedis</taxon>
        <taxon>Mucoromycota</taxon>
        <taxon>Glomeromycotina</taxon>
        <taxon>Glomeromycetes</taxon>
        <taxon>Glomerales</taxon>
        <taxon>Glomeraceae</taxon>
        <taxon>Glomus</taxon>
    </lineage>
</organism>
<name>A0A397SAQ7_9GLOM</name>
<gene>
    <name evidence="1" type="ORF">C1645_840742</name>
</gene>
<protein>
    <submittedName>
        <fullName evidence="1">Uncharacterized protein</fullName>
    </submittedName>
</protein>
<comment type="caution">
    <text evidence="1">The sequence shown here is derived from an EMBL/GenBank/DDBJ whole genome shotgun (WGS) entry which is preliminary data.</text>
</comment>